<dbReference type="GO" id="GO:0042147">
    <property type="term" value="P:retrograde transport, endosome to Golgi"/>
    <property type="evidence" value="ECO:0007669"/>
    <property type="project" value="TreeGrafter"/>
</dbReference>
<dbReference type="GO" id="GO:0034314">
    <property type="term" value="P:Arp2/3 complex-mediated actin nucleation"/>
    <property type="evidence" value="ECO:0007669"/>
    <property type="project" value="InterPro"/>
</dbReference>
<keyword evidence="5" id="KW-1185">Reference proteome</keyword>
<organism evidence="4 5">
    <name type="scientific">Naegleria fowleri</name>
    <name type="common">Brain eating amoeba</name>
    <dbReference type="NCBI Taxonomy" id="5763"/>
    <lineage>
        <taxon>Eukaryota</taxon>
        <taxon>Discoba</taxon>
        <taxon>Heterolobosea</taxon>
        <taxon>Tetramitia</taxon>
        <taxon>Eutetramitia</taxon>
        <taxon>Vahlkampfiidae</taxon>
        <taxon>Naegleria</taxon>
    </lineage>
</organism>
<evidence type="ECO:0000259" key="3">
    <source>
        <dbReference type="Pfam" id="PF11945"/>
    </source>
</evidence>
<evidence type="ECO:0000313" key="4">
    <source>
        <dbReference type="EMBL" id="KAF0974753.1"/>
    </source>
</evidence>
<comment type="caution">
    <text evidence="4">The sequence shown here is derived from an EMBL/GenBank/DDBJ whole genome shotgun (WGS) entry which is preliminary data.</text>
</comment>
<protein>
    <recommendedName>
        <fullName evidence="3">WASH1 WAHD domain-containing protein</fullName>
    </recommendedName>
</protein>
<dbReference type="GO" id="GO:0005829">
    <property type="term" value="C:cytosol"/>
    <property type="evidence" value="ECO:0007669"/>
    <property type="project" value="GOC"/>
</dbReference>
<dbReference type="VEuPathDB" id="AmoebaDB:FDP41_006227"/>
<keyword evidence="2" id="KW-0009">Actin-binding</keyword>
<dbReference type="EMBL" id="VFQX01000051">
    <property type="protein sequence ID" value="KAF0974753.1"/>
    <property type="molecule type" value="Genomic_DNA"/>
</dbReference>
<dbReference type="GO" id="GO:0003779">
    <property type="term" value="F:actin binding"/>
    <property type="evidence" value="ECO:0007669"/>
    <property type="project" value="UniProtKB-KW"/>
</dbReference>
<dbReference type="GO" id="GO:0006887">
    <property type="term" value="P:exocytosis"/>
    <property type="evidence" value="ECO:0007669"/>
    <property type="project" value="TreeGrafter"/>
</dbReference>
<dbReference type="GO" id="GO:0055037">
    <property type="term" value="C:recycling endosome"/>
    <property type="evidence" value="ECO:0007669"/>
    <property type="project" value="TreeGrafter"/>
</dbReference>
<feature type="domain" description="WASH1 WAHD" evidence="3">
    <location>
        <begin position="13"/>
        <end position="252"/>
    </location>
</feature>
<dbReference type="PANTHER" id="PTHR23331">
    <property type="entry name" value="CXYORF1"/>
    <property type="match status" value="1"/>
</dbReference>
<dbReference type="AlphaFoldDB" id="A0A6A5B936"/>
<reference evidence="4 5" key="1">
    <citation type="journal article" date="2019" name="Sci. Rep.">
        <title>Nanopore sequencing improves the draft genome of the human pathogenic amoeba Naegleria fowleri.</title>
        <authorList>
            <person name="Liechti N."/>
            <person name="Schurch N."/>
            <person name="Bruggmann R."/>
            <person name="Wittwer M."/>
        </authorList>
    </citation>
    <scope>NUCLEOTIDE SEQUENCE [LARGE SCALE GENOMIC DNA]</scope>
    <source>
        <strain evidence="4 5">ATCC 30894</strain>
    </source>
</reference>
<dbReference type="RefSeq" id="XP_044559466.1">
    <property type="nucleotide sequence ID" value="XM_044709839.1"/>
</dbReference>
<dbReference type="InterPro" id="IPR028290">
    <property type="entry name" value="WASH1"/>
</dbReference>
<sequence length="440" mass="50487">MSFECPALYPNTNIQNVLDVIEHLENVSLATFQRINEKIDEQRQFLSEVHQRVSVIKHSLNSIQLERKNETLLVKSSPVFPSMSKINDKPCFSMTRDRITVQDMITHRHSIPYFPNHRPKLHHHNTSVNHFKTTSNSPISMMDGIGKYHAYPISSVSELVCFNTNMRVFHNYHGVDPLSSNTFTSRGDRCRPPPCDNPLKIPPGPYSLSFNSIYECIQERKNQNDIITPFVPIMHSLPPLDLPSNLNLPNIACTTHWERHAAVEQERMPTLPCEIVNIEQQVGMSKSETRENEQQDFSQEPIIFEPLVIMENHSLSEVVQPPCSTSHNLEIPSETNHLRDTTQQIDDIQINIFTENETTSMTENENIIVTAPPNLWDSITNFTRDNLRRTVPNAHRNQHENSNTNPIYGHMIRVLDLRRIGIEGSADEENDTSSTVTDTW</sequence>
<dbReference type="Proteomes" id="UP000444721">
    <property type="component" value="Unassembled WGS sequence"/>
</dbReference>
<dbReference type="InterPro" id="IPR021854">
    <property type="entry name" value="WASH1_WAHD"/>
</dbReference>
<dbReference type="GeneID" id="68113445"/>
<dbReference type="GO" id="GO:0043015">
    <property type="term" value="F:gamma-tubulin binding"/>
    <property type="evidence" value="ECO:0007669"/>
    <property type="project" value="TreeGrafter"/>
</dbReference>
<dbReference type="GO" id="GO:0032456">
    <property type="term" value="P:endocytic recycling"/>
    <property type="evidence" value="ECO:0007669"/>
    <property type="project" value="TreeGrafter"/>
</dbReference>
<dbReference type="VEuPathDB" id="AmoebaDB:NfTy_077350"/>
<evidence type="ECO:0000256" key="1">
    <source>
        <dbReference type="ARBA" id="ARBA00005602"/>
    </source>
</evidence>
<dbReference type="Pfam" id="PF11945">
    <property type="entry name" value="WASH_WAHD"/>
    <property type="match status" value="1"/>
</dbReference>
<dbReference type="OrthoDB" id="307871at2759"/>
<evidence type="ECO:0000256" key="2">
    <source>
        <dbReference type="ARBA" id="ARBA00023203"/>
    </source>
</evidence>
<dbReference type="VEuPathDB" id="AmoebaDB:NF0021020"/>
<dbReference type="GO" id="GO:0005769">
    <property type="term" value="C:early endosome"/>
    <property type="evidence" value="ECO:0007669"/>
    <property type="project" value="InterPro"/>
</dbReference>
<name>A0A6A5B936_NAEFO</name>
<dbReference type="PANTHER" id="PTHR23331:SF1">
    <property type="entry name" value="WASH COMPLEX SUBUNIT 1"/>
    <property type="match status" value="1"/>
</dbReference>
<comment type="similarity">
    <text evidence="1">Belongs to the WASH1 family.</text>
</comment>
<accession>A0A6A5B936</accession>
<gene>
    <name evidence="4" type="ORF">FDP41_006227</name>
</gene>
<proteinExistence type="inferred from homology"/>
<evidence type="ECO:0000313" key="5">
    <source>
        <dbReference type="Proteomes" id="UP000444721"/>
    </source>
</evidence>
<dbReference type="GO" id="GO:0043014">
    <property type="term" value="F:alpha-tubulin binding"/>
    <property type="evidence" value="ECO:0007669"/>
    <property type="project" value="InterPro"/>
</dbReference>
<dbReference type="GO" id="GO:0071203">
    <property type="term" value="C:WASH complex"/>
    <property type="evidence" value="ECO:0007669"/>
    <property type="project" value="InterPro"/>
</dbReference>